<feature type="region of interest" description="Disordered" evidence="1">
    <location>
        <begin position="186"/>
        <end position="206"/>
    </location>
</feature>
<sequence length="304" mass="33515">MSSKQTGWVIAATEGATVDGRIITKQWIEDMAELYSVDEYTALIWPEHFRSSWGPFEGKNWGTVDEVKAAKQGGKLRLFVKLTGNKYLLDANKDGQKLFMSIEPDPDYKKEGRCYLMGLAVTDTPATTGSSRLKFSIGDVEKNHEYSELEPLSPEDFIAANSVEDSQIMTKAASLFTQLFSLFATGEQETNPNPNPDEEEEMTKEQHETLMQKFSELGNKVGELESKFTQQGEQTPPEETLPEGGKDTGGQTGVTAEQFNSLMEALKGVSKQVTAMETKFNALSQETGEQEPDPVGGSDSVNLV</sequence>
<keyword evidence="3" id="KW-1185">Reference proteome</keyword>
<gene>
    <name evidence="2" type="ORF">QNM18_22865</name>
</gene>
<accession>A0ABT7ES67</accession>
<organism evidence="2 3">
    <name type="scientific">Pseudoalteromonas obscura</name>
    <dbReference type="NCBI Taxonomy" id="3048491"/>
    <lineage>
        <taxon>Bacteria</taxon>
        <taxon>Pseudomonadati</taxon>
        <taxon>Pseudomonadota</taxon>
        <taxon>Gammaproteobacteria</taxon>
        <taxon>Alteromonadales</taxon>
        <taxon>Pseudoalteromonadaceae</taxon>
        <taxon>Pseudoalteromonas</taxon>
    </lineage>
</organism>
<feature type="region of interest" description="Disordered" evidence="1">
    <location>
        <begin position="225"/>
        <end position="254"/>
    </location>
</feature>
<evidence type="ECO:0000313" key="3">
    <source>
        <dbReference type="Proteomes" id="UP001231915"/>
    </source>
</evidence>
<dbReference type="Pfam" id="PF05929">
    <property type="entry name" value="Phage_GPO"/>
    <property type="match status" value="1"/>
</dbReference>
<name>A0ABT7ES67_9GAMM</name>
<proteinExistence type="predicted"/>
<evidence type="ECO:0000313" key="2">
    <source>
        <dbReference type="EMBL" id="MDK2597911.1"/>
    </source>
</evidence>
<dbReference type="InterPro" id="IPR009228">
    <property type="entry name" value="Capsid_scaffold_GpO"/>
</dbReference>
<reference evidence="2 3" key="1">
    <citation type="submission" date="2023-05" db="EMBL/GenBank/DDBJ databases">
        <title>Pseudoalteromonas ardens sp. nov., Pseudoalteromonas obscura sp. nov., and Pseudoalteromonas umbrosa sp. nov., isolated from the coral Montipora capitata.</title>
        <authorList>
            <person name="Thomas E.M."/>
            <person name="Smith E.M."/>
            <person name="Papke E."/>
            <person name="Shlafstein M.D."/>
            <person name="Oline D.K."/>
            <person name="Videau P."/>
            <person name="Saw J.H."/>
            <person name="Strangman W.K."/>
            <person name="Ushijima B."/>
        </authorList>
    </citation>
    <scope>NUCLEOTIDE SEQUENCE [LARGE SCALE GENOMIC DNA]</scope>
    <source>
        <strain evidence="2 3">P94</strain>
    </source>
</reference>
<dbReference type="Proteomes" id="UP001231915">
    <property type="component" value="Unassembled WGS sequence"/>
</dbReference>
<dbReference type="EMBL" id="JASJUT010000013">
    <property type="protein sequence ID" value="MDK2597911.1"/>
    <property type="molecule type" value="Genomic_DNA"/>
</dbReference>
<evidence type="ECO:0000256" key="1">
    <source>
        <dbReference type="SAM" id="MobiDB-lite"/>
    </source>
</evidence>
<comment type="caution">
    <text evidence="2">The sequence shown here is derived from an EMBL/GenBank/DDBJ whole genome shotgun (WGS) entry which is preliminary data.</text>
</comment>
<dbReference type="RefSeq" id="WP_284138541.1">
    <property type="nucleotide sequence ID" value="NZ_JASJUT010000013.1"/>
</dbReference>
<feature type="region of interest" description="Disordered" evidence="1">
    <location>
        <begin position="280"/>
        <end position="304"/>
    </location>
</feature>
<protein>
    <submittedName>
        <fullName evidence="2">GPO family capsid scaffolding protein</fullName>
    </submittedName>
</protein>